<dbReference type="InterPro" id="IPR041535">
    <property type="entry name" value="VbhA"/>
</dbReference>
<organism evidence="2 3">
    <name type="scientific">Bifidobacterium subtile</name>
    <dbReference type="NCBI Taxonomy" id="77635"/>
    <lineage>
        <taxon>Bacteria</taxon>
        <taxon>Bacillati</taxon>
        <taxon>Actinomycetota</taxon>
        <taxon>Actinomycetes</taxon>
        <taxon>Bifidobacteriales</taxon>
        <taxon>Bifidobacteriaceae</taxon>
        <taxon>Bifidobacterium</taxon>
    </lineage>
</organism>
<keyword evidence="3" id="KW-1185">Reference proteome</keyword>
<name>A0A087E210_9BIFI</name>
<reference evidence="2 3" key="1">
    <citation type="submission" date="2014-03" db="EMBL/GenBank/DDBJ databases">
        <title>Genomics of Bifidobacteria.</title>
        <authorList>
            <person name="Ventura M."/>
            <person name="Milani C."/>
            <person name="Lugli G.A."/>
        </authorList>
    </citation>
    <scope>NUCLEOTIDE SEQUENCE [LARGE SCALE GENOMIC DNA]</scope>
    <source>
        <strain evidence="2 3">LMG 11597</strain>
    </source>
</reference>
<accession>A0A087E210</accession>
<dbReference type="Gene3D" id="1.10.8.1050">
    <property type="entry name" value="Antitoxin VbhA-like"/>
    <property type="match status" value="1"/>
</dbReference>
<dbReference type="InterPro" id="IPR043038">
    <property type="entry name" value="VbhA_sf"/>
</dbReference>
<dbReference type="RefSeq" id="WP_024464557.1">
    <property type="nucleotide sequence ID" value="NZ_CP062939.1"/>
</dbReference>
<dbReference type="Proteomes" id="UP000029055">
    <property type="component" value="Unassembled WGS sequence"/>
</dbReference>
<feature type="domain" description="Antitoxin VbhA" evidence="1">
    <location>
        <begin position="13"/>
        <end position="56"/>
    </location>
</feature>
<dbReference type="CDD" id="cd11586">
    <property type="entry name" value="VbhA_like"/>
    <property type="match status" value="1"/>
</dbReference>
<dbReference type="EMBL" id="JGZR01000009">
    <property type="protein sequence ID" value="KFJ01811.1"/>
    <property type="molecule type" value="Genomic_DNA"/>
</dbReference>
<sequence length="63" mass="7271">MPTQLTREQLAENVYQSVHSVEMEGGGVSPEFMAEAKEYVNGRINVDQWKDRIKSRLKAKYAR</sequence>
<evidence type="ECO:0000259" key="1">
    <source>
        <dbReference type="Pfam" id="PF18495"/>
    </source>
</evidence>
<comment type="caution">
    <text evidence="2">The sequence shown here is derived from an EMBL/GenBank/DDBJ whole genome shotgun (WGS) entry which is preliminary data.</text>
</comment>
<gene>
    <name evidence="2" type="ORF">BISU_1825</name>
</gene>
<dbReference type="AlphaFoldDB" id="A0A087E210"/>
<dbReference type="OrthoDB" id="3235661at2"/>
<evidence type="ECO:0000313" key="2">
    <source>
        <dbReference type="EMBL" id="KFJ01811.1"/>
    </source>
</evidence>
<protein>
    <recommendedName>
        <fullName evidence="1">Antitoxin VbhA domain-containing protein</fullName>
    </recommendedName>
</protein>
<evidence type="ECO:0000313" key="3">
    <source>
        <dbReference type="Proteomes" id="UP000029055"/>
    </source>
</evidence>
<dbReference type="Pfam" id="PF18495">
    <property type="entry name" value="VbhA"/>
    <property type="match status" value="1"/>
</dbReference>
<dbReference type="InterPro" id="IPR033788">
    <property type="entry name" value="VbhA-like"/>
</dbReference>
<proteinExistence type="predicted"/>